<keyword evidence="1" id="KW-1133">Transmembrane helix</keyword>
<sequence>MKQMHARIQRMVLSALLIAIGIIIPMFSPIRIVIEPASFTLASHVAIIIAMFISPFSAAAVAAGTTIGFFFGGFPITVVARAGSQLIFAVAGAWYLRKHPDVFTSLWHSLAFVLIISLLHAVGEVIAVLPFYINGSLPSNAFLYQVLILTGVGTVIHSCVDFILSLAVWNYLLAVRSIADSAVVKKVKWSFRHQSAAETI</sequence>
<dbReference type="EMBL" id="WUUQ01000001">
    <property type="protein sequence ID" value="MXQ72847.1"/>
    <property type="molecule type" value="Genomic_DNA"/>
</dbReference>
<keyword evidence="1" id="KW-0472">Membrane</keyword>
<feature type="transmembrane region" description="Helical" evidence="1">
    <location>
        <begin position="46"/>
        <end position="71"/>
    </location>
</feature>
<comment type="caution">
    <text evidence="2">The sequence shown here is derived from an EMBL/GenBank/DDBJ whole genome shotgun (WGS) entry which is preliminary data.</text>
</comment>
<organism evidence="2 3">
    <name type="scientific">Copranaerobaculum intestinale</name>
    <dbReference type="NCBI Taxonomy" id="2692629"/>
    <lineage>
        <taxon>Bacteria</taxon>
        <taxon>Bacillati</taxon>
        <taxon>Bacillota</taxon>
        <taxon>Erysipelotrichia</taxon>
        <taxon>Erysipelotrichales</taxon>
        <taxon>Erysipelotrichaceae</taxon>
        <taxon>Copranaerobaculum</taxon>
    </lineage>
</organism>
<evidence type="ECO:0000313" key="3">
    <source>
        <dbReference type="Proteomes" id="UP000434036"/>
    </source>
</evidence>
<reference evidence="2 3" key="2">
    <citation type="submission" date="2020-01" db="EMBL/GenBank/DDBJ databases">
        <title>Clostridiaceae sp. nov. isolated from the gut of human by culturomics.</title>
        <authorList>
            <person name="Chang Y."/>
        </authorList>
    </citation>
    <scope>NUCLEOTIDE SEQUENCE [LARGE SCALE GENOMIC DNA]</scope>
    <source>
        <strain evidence="2 3">DONG20-135</strain>
    </source>
</reference>
<name>A0A6N8UAN9_9FIRM</name>
<dbReference type="RefSeq" id="WP_160624324.1">
    <property type="nucleotide sequence ID" value="NZ_WUUQ01000001.1"/>
</dbReference>
<dbReference type="Proteomes" id="UP000434036">
    <property type="component" value="Unassembled WGS sequence"/>
</dbReference>
<evidence type="ECO:0008006" key="4">
    <source>
        <dbReference type="Google" id="ProtNLM"/>
    </source>
</evidence>
<feature type="transmembrane region" description="Helical" evidence="1">
    <location>
        <begin position="78"/>
        <end position="96"/>
    </location>
</feature>
<dbReference type="Gene3D" id="1.10.1760.20">
    <property type="match status" value="1"/>
</dbReference>
<proteinExistence type="predicted"/>
<evidence type="ECO:0000256" key="1">
    <source>
        <dbReference type="SAM" id="Phobius"/>
    </source>
</evidence>
<dbReference type="AlphaFoldDB" id="A0A6N8UAN9"/>
<gene>
    <name evidence="2" type="ORF">GSF08_02660</name>
</gene>
<accession>A0A6N8UAN9</accession>
<reference evidence="2 3" key="1">
    <citation type="submission" date="2019-12" db="EMBL/GenBank/DDBJ databases">
        <authorList>
            <person name="Yang R."/>
        </authorList>
    </citation>
    <scope>NUCLEOTIDE SEQUENCE [LARGE SCALE GENOMIC DNA]</scope>
    <source>
        <strain evidence="2 3">DONG20-135</strain>
    </source>
</reference>
<feature type="transmembrane region" description="Helical" evidence="1">
    <location>
        <begin position="12"/>
        <end position="34"/>
    </location>
</feature>
<protein>
    <recommendedName>
        <fullName evidence="4">ECF transporter S component</fullName>
    </recommendedName>
</protein>
<keyword evidence="1" id="KW-0812">Transmembrane</keyword>
<feature type="transmembrane region" description="Helical" evidence="1">
    <location>
        <begin position="141"/>
        <end position="169"/>
    </location>
</feature>
<keyword evidence="3" id="KW-1185">Reference proteome</keyword>
<evidence type="ECO:0000313" key="2">
    <source>
        <dbReference type="EMBL" id="MXQ72847.1"/>
    </source>
</evidence>
<feature type="transmembrane region" description="Helical" evidence="1">
    <location>
        <begin position="108"/>
        <end position="129"/>
    </location>
</feature>